<name>A0A6H0X6K6_9CAUD</name>
<evidence type="ECO:0000313" key="2">
    <source>
        <dbReference type="Proteomes" id="UP000503405"/>
    </source>
</evidence>
<organism evidence="1 2">
    <name type="scientific">Bacillus phage Izhevsk</name>
    <dbReference type="NCBI Taxonomy" id="2724322"/>
    <lineage>
        <taxon>Viruses</taxon>
        <taxon>Duplodnaviria</taxon>
        <taxon>Heunggongvirae</taxon>
        <taxon>Uroviricota</taxon>
        <taxon>Caudoviricetes</taxon>
        <taxon>Joanripponvirinae</taxon>
        <taxon>Tsamsavirus</taxon>
        <taxon>Tsamsavirus izhevsk</taxon>
    </lineage>
</organism>
<protein>
    <submittedName>
        <fullName evidence="1">Uncharacterized protein</fullName>
    </submittedName>
</protein>
<evidence type="ECO:0000313" key="1">
    <source>
        <dbReference type="EMBL" id="QIW89926.1"/>
    </source>
</evidence>
<keyword evidence="2" id="KW-1185">Reference proteome</keyword>
<sequence>MAHADENGLLNHELRIKNVKKALTKLSEEDKEWIKQNYIPNNPQFGTKALSEKFKVSRGYISNIGNSR</sequence>
<dbReference type="Proteomes" id="UP000503405">
    <property type="component" value="Segment"/>
</dbReference>
<proteinExistence type="predicted"/>
<gene>
    <name evidence="1" type="ORF">Izhevsk_245</name>
</gene>
<reference evidence="1 2" key="1">
    <citation type="submission" date="2020-03" db="EMBL/GenBank/DDBJ databases">
        <authorList>
            <person name="Skorynina A."/>
            <person name="Kazantseva O."/>
            <person name="Baycher S."/>
            <person name="Piligrimova E."/>
            <person name="Kuliabin V."/>
            <person name="Shadrin A."/>
        </authorList>
    </citation>
    <scope>NUCLEOTIDE SEQUENCE [LARGE SCALE GENOMIC DNA]</scope>
</reference>
<dbReference type="EMBL" id="MT254578">
    <property type="protein sequence ID" value="QIW89926.1"/>
    <property type="molecule type" value="Genomic_DNA"/>
</dbReference>
<accession>A0A6H0X6K6</accession>